<dbReference type="Pfam" id="PF00501">
    <property type="entry name" value="AMP-binding"/>
    <property type="match status" value="1"/>
</dbReference>
<name>A0ABX1D1Z7_9FLAO</name>
<evidence type="ECO:0000313" key="5">
    <source>
        <dbReference type="Proteomes" id="UP000703674"/>
    </source>
</evidence>
<keyword evidence="1" id="KW-0547">Nucleotide-binding</keyword>
<dbReference type="InterPro" id="IPR042099">
    <property type="entry name" value="ANL_N_sf"/>
</dbReference>
<evidence type="ECO:0000256" key="1">
    <source>
        <dbReference type="ARBA" id="ARBA00022741"/>
    </source>
</evidence>
<dbReference type="InterPro" id="IPR000873">
    <property type="entry name" value="AMP-dep_synth/lig_dom"/>
</dbReference>
<evidence type="ECO:0000256" key="2">
    <source>
        <dbReference type="ARBA" id="ARBA00022840"/>
    </source>
</evidence>
<feature type="non-terminal residue" evidence="4">
    <location>
        <position position="110"/>
    </location>
</feature>
<evidence type="ECO:0000259" key="3">
    <source>
        <dbReference type="Pfam" id="PF00501"/>
    </source>
</evidence>
<dbReference type="Proteomes" id="UP000703674">
    <property type="component" value="Unassembled WGS sequence"/>
</dbReference>
<comment type="caution">
    <text evidence="4">The sequence shown here is derived from an EMBL/GenBank/DDBJ whole genome shotgun (WGS) entry which is preliminary data.</text>
</comment>
<reference evidence="4 5" key="1">
    <citation type="submission" date="2020-03" db="EMBL/GenBank/DDBJ databases">
        <title>Salinimicrobium sp. nov, isolated from SCS.</title>
        <authorList>
            <person name="Cao W.R."/>
        </authorList>
    </citation>
    <scope>NUCLEOTIDE SEQUENCE [LARGE SCALE GENOMIC DNA]</scope>
    <source>
        <strain evidence="5">J15B91</strain>
    </source>
</reference>
<dbReference type="PANTHER" id="PTHR43272">
    <property type="entry name" value="LONG-CHAIN-FATTY-ACID--COA LIGASE"/>
    <property type="match status" value="1"/>
</dbReference>
<keyword evidence="2" id="KW-0067">ATP-binding</keyword>
<gene>
    <name evidence="4" type="ORF">HC175_15960</name>
</gene>
<proteinExistence type="predicted"/>
<keyword evidence="5" id="KW-1185">Reference proteome</keyword>
<dbReference type="SUPFAM" id="SSF56801">
    <property type="entry name" value="Acetyl-CoA synthetase-like"/>
    <property type="match status" value="1"/>
</dbReference>
<sequence>MNPQVKNSGEPKRLFDCLSYQLENFPLPDMLAAKEEGEWRKYSTAEVKQKIDQISASLLKMGISGGDGSVEGRDKIGIISQNCPEWMMADMAIQQIGAVSVPVYPNITNA</sequence>
<evidence type="ECO:0000313" key="4">
    <source>
        <dbReference type="EMBL" id="NJW54405.1"/>
    </source>
</evidence>
<feature type="domain" description="AMP-dependent synthetase/ligase" evidence="3">
    <location>
        <begin position="28"/>
        <end position="109"/>
    </location>
</feature>
<dbReference type="Gene3D" id="3.40.50.12780">
    <property type="entry name" value="N-terminal domain of ligase-like"/>
    <property type="match status" value="1"/>
</dbReference>
<organism evidence="4 5">
    <name type="scientific">Salinimicrobium oceani</name>
    <dbReference type="NCBI Taxonomy" id="2722702"/>
    <lineage>
        <taxon>Bacteria</taxon>
        <taxon>Pseudomonadati</taxon>
        <taxon>Bacteroidota</taxon>
        <taxon>Flavobacteriia</taxon>
        <taxon>Flavobacteriales</taxon>
        <taxon>Flavobacteriaceae</taxon>
        <taxon>Salinimicrobium</taxon>
    </lineage>
</organism>
<dbReference type="RefSeq" id="WP_168139405.1">
    <property type="nucleotide sequence ID" value="NZ_JAAVJR010000154.1"/>
</dbReference>
<dbReference type="PANTHER" id="PTHR43272:SF33">
    <property type="entry name" value="AMP-BINDING DOMAIN-CONTAINING PROTEIN-RELATED"/>
    <property type="match status" value="1"/>
</dbReference>
<protein>
    <submittedName>
        <fullName evidence="4">AMP-binding protein</fullName>
    </submittedName>
</protein>
<dbReference type="EMBL" id="JAAVJR010000154">
    <property type="protein sequence ID" value="NJW54405.1"/>
    <property type="molecule type" value="Genomic_DNA"/>
</dbReference>
<accession>A0ABX1D1Z7</accession>